<dbReference type="AlphaFoldDB" id="A0A415HTW1"/>
<sequence>MLVKKRFEFVDIVKGICILLIIRGHINYSFFPEWVNENEFYTIWYVSGFYLIGGFFLKEADLLNPKNLLKKKIPALYLKSLYFFLPATLLHNYLLQIGYYPASIKPFITLSDWGRALGKVFMGMSFEKLVEPLWFALALFYGLVFLSIMAYGLKSINKYSHMNMFIVSLIACAISGYISNYTDIHFPPRIATAVSSTVLIYLGYLIFNSSYKSFNNKCIFVISLVILLSYTYTIGAAPGMLIGMIVNEYPDIITLLVGTLAGVYFICYLSCYLEHSVLGVILAHCGKESFYLMALHIMFIRLLAILLSKYPVCGISIDDFTFNTNFIGFFILFFGSIVLTFISITLVRRIKRLICKIG</sequence>
<organism evidence="3 4">
    <name type="scientific">Bacteroides xylanisolvens</name>
    <dbReference type="NCBI Taxonomy" id="371601"/>
    <lineage>
        <taxon>Bacteria</taxon>
        <taxon>Pseudomonadati</taxon>
        <taxon>Bacteroidota</taxon>
        <taxon>Bacteroidia</taxon>
        <taxon>Bacteroidales</taxon>
        <taxon>Bacteroidaceae</taxon>
        <taxon>Bacteroides</taxon>
    </lineage>
</organism>
<feature type="transmembrane region" description="Helical" evidence="1">
    <location>
        <begin position="160"/>
        <end position="178"/>
    </location>
</feature>
<dbReference type="InterPro" id="IPR002656">
    <property type="entry name" value="Acyl_transf_3_dom"/>
</dbReference>
<evidence type="ECO:0000259" key="2">
    <source>
        <dbReference type="Pfam" id="PF01757"/>
    </source>
</evidence>
<dbReference type="Pfam" id="PF01757">
    <property type="entry name" value="Acyl_transf_3"/>
    <property type="match status" value="1"/>
</dbReference>
<evidence type="ECO:0000313" key="4">
    <source>
        <dbReference type="Proteomes" id="UP000284417"/>
    </source>
</evidence>
<accession>A0A415HTW1</accession>
<reference evidence="3 4" key="1">
    <citation type="submission" date="2018-08" db="EMBL/GenBank/DDBJ databases">
        <title>A genome reference for cultivated species of the human gut microbiota.</title>
        <authorList>
            <person name="Zou Y."/>
            <person name="Xue W."/>
            <person name="Luo G."/>
        </authorList>
    </citation>
    <scope>NUCLEOTIDE SEQUENCE [LARGE SCALE GENOMIC DNA]</scope>
    <source>
        <strain evidence="3 4">AF39-6AC</strain>
    </source>
</reference>
<feature type="transmembrane region" description="Helical" evidence="1">
    <location>
        <begin position="327"/>
        <end position="347"/>
    </location>
</feature>
<keyword evidence="1" id="KW-0472">Membrane</keyword>
<dbReference type="RefSeq" id="WP_118407673.1">
    <property type="nucleotide sequence ID" value="NZ_QROC01000010.1"/>
</dbReference>
<proteinExistence type="predicted"/>
<dbReference type="GO" id="GO:0016747">
    <property type="term" value="F:acyltransferase activity, transferring groups other than amino-acyl groups"/>
    <property type="evidence" value="ECO:0007669"/>
    <property type="project" value="InterPro"/>
</dbReference>
<dbReference type="EMBL" id="QROC01000010">
    <property type="protein sequence ID" value="RHK97694.1"/>
    <property type="molecule type" value="Genomic_DNA"/>
</dbReference>
<gene>
    <name evidence="3" type="ORF">DW042_09765</name>
</gene>
<feature type="transmembrane region" description="Helical" evidence="1">
    <location>
        <begin position="190"/>
        <end position="207"/>
    </location>
</feature>
<feature type="domain" description="Acyltransferase 3" evidence="2">
    <location>
        <begin position="8"/>
        <end position="342"/>
    </location>
</feature>
<protein>
    <recommendedName>
        <fullName evidence="2">Acyltransferase 3 domain-containing protein</fullName>
    </recommendedName>
</protein>
<comment type="caution">
    <text evidence="3">The sequence shown here is derived from an EMBL/GenBank/DDBJ whole genome shotgun (WGS) entry which is preliminary data.</text>
</comment>
<feature type="transmembrane region" description="Helical" evidence="1">
    <location>
        <begin position="81"/>
        <end position="102"/>
    </location>
</feature>
<feature type="transmembrane region" description="Helical" evidence="1">
    <location>
        <begin position="219"/>
        <end position="246"/>
    </location>
</feature>
<feature type="transmembrane region" description="Helical" evidence="1">
    <location>
        <begin position="12"/>
        <end position="31"/>
    </location>
</feature>
<evidence type="ECO:0000313" key="3">
    <source>
        <dbReference type="EMBL" id="RHK97694.1"/>
    </source>
</evidence>
<feature type="transmembrane region" description="Helical" evidence="1">
    <location>
        <begin position="43"/>
        <end position="60"/>
    </location>
</feature>
<keyword evidence="1" id="KW-1133">Transmembrane helix</keyword>
<name>A0A415HTW1_9BACE</name>
<evidence type="ECO:0000256" key="1">
    <source>
        <dbReference type="SAM" id="Phobius"/>
    </source>
</evidence>
<keyword evidence="1" id="KW-0812">Transmembrane</keyword>
<dbReference type="Proteomes" id="UP000284417">
    <property type="component" value="Unassembled WGS sequence"/>
</dbReference>
<feature type="transmembrane region" description="Helical" evidence="1">
    <location>
        <begin position="133"/>
        <end position="153"/>
    </location>
</feature>
<feature type="transmembrane region" description="Helical" evidence="1">
    <location>
        <begin position="252"/>
        <end position="269"/>
    </location>
</feature>